<evidence type="ECO:0000259" key="2">
    <source>
        <dbReference type="Pfam" id="PF08718"/>
    </source>
</evidence>
<reference evidence="3 4" key="1">
    <citation type="journal article" date="2022" name="Gigascience">
        <title>A chromosome-level genome assembly and annotation of the desert horned lizard, Phrynosoma platyrhinos, provides insight into chromosomal rearrangements among reptiles.</title>
        <authorList>
            <person name="Koochekian N."/>
            <person name="Ascanio A."/>
            <person name="Farleigh K."/>
            <person name="Card D.C."/>
            <person name="Schield D.R."/>
            <person name="Castoe T.A."/>
            <person name="Jezkova T."/>
        </authorList>
    </citation>
    <scope>NUCLEOTIDE SEQUENCE [LARGE SCALE GENOMIC DNA]</scope>
    <source>
        <strain evidence="3">NK-2021</strain>
    </source>
</reference>
<organism evidence="3 4">
    <name type="scientific">Phrynosoma platyrhinos</name>
    <name type="common">Desert horned lizard</name>
    <dbReference type="NCBI Taxonomy" id="52577"/>
    <lineage>
        <taxon>Eukaryota</taxon>
        <taxon>Metazoa</taxon>
        <taxon>Chordata</taxon>
        <taxon>Craniata</taxon>
        <taxon>Vertebrata</taxon>
        <taxon>Euteleostomi</taxon>
        <taxon>Lepidosauria</taxon>
        <taxon>Squamata</taxon>
        <taxon>Bifurcata</taxon>
        <taxon>Unidentata</taxon>
        <taxon>Episquamata</taxon>
        <taxon>Toxicofera</taxon>
        <taxon>Iguania</taxon>
        <taxon>Phrynosomatidae</taxon>
        <taxon>Phrynosomatinae</taxon>
        <taxon>Phrynosoma</taxon>
    </lineage>
</organism>
<keyword evidence="4" id="KW-1185">Reference proteome</keyword>
<keyword evidence="1" id="KW-1133">Transmembrane helix</keyword>
<keyword evidence="1" id="KW-0472">Membrane</keyword>
<dbReference type="PANTHER" id="PTHR10219:SF19">
    <property type="entry name" value="GLYCOLIPID TRANSFER PROTEIN DOMAIN-CONTAINING PROTEIN 2"/>
    <property type="match status" value="1"/>
</dbReference>
<evidence type="ECO:0000256" key="1">
    <source>
        <dbReference type="SAM" id="Phobius"/>
    </source>
</evidence>
<dbReference type="SUPFAM" id="SSF110004">
    <property type="entry name" value="Glycolipid transfer protein, GLTP"/>
    <property type="match status" value="1"/>
</dbReference>
<dbReference type="Gene3D" id="1.10.3520.10">
    <property type="entry name" value="Glycolipid transfer protein"/>
    <property type="match status" value="1"/>
</dbReference>
<dbReference type="EMBL" id="JAIPUX010000521">
    <property type="protein sequence ID" value="KAH0626016.1"/>
    <property type="molecule type" value="Genomic_DNA"/>
</dbReference>
<comment type="caution">
    <text evidence="3">The sequence shown here is derived from an EMBL/GenBank/DDBJ whole genome shotgun (WGS) entry which is preliminary data.</text>
</comment>
<evidence type="ECO:0000313" key="4">
    <source>
        <dbReference type="Proteomes" id="UP000826234"/>
    </source>
</evidence>
<dbReference type="PANTHER" id="PTHR10219">
    <property type="entry name" value="GLYCOLIPID TRANSFER PROTEIN-RELATED"/>
    <property type="match status" value="1"/>
</dbReference>
<proteinExistence type="predicted"/>
<keyword evidence="1" id="KW-0812">Transmembrane</keyword>
<sequence length="216" mass="24226">MGAPGRPPLRLCGCRLLFLLPLGVFLFLLLLSFSSLRLRKSFMDSLGAAFGLISRETRSKISIMEQHQQGRHRPHYRTLQAMVGFELSRGLVGFHSLPPGQPPSGCRTLLRLHRALKWLQLFLHKLGASEEASGDPSQMCADAYREALAPYHSWWVRQAAALAFLALPSHRELYRVICAEEEHLARAVLLATVQSIGRVYNVTQEVYATHGMLDLP</sequence>
<gene>
    <name evidence="3" type="ORF">JD844_000713</name>
</gene>
<dbReference type="InterPro" id="IPR036497">
    <property type="entry name" value="GLTP_sf"/>
</dbReference>
<dbReference type="Proteomes" id="UP000826234">
    <property type="component" value="Unassembled WGS sequence"/>
</dbReference>
<protein>
    <recommendedName>
        <fullName evidence="2">Glycolipid transfer protein domain-containing protein</fullName>
    </recommendedName>
</protein>
<evidence type="ECO:0000313" key="3">
    <source>
        <dbReference type="EMBL" id="KAH0626016.1"/>
    </source>
</evidence>
<feature type="transmembrane region" description="Helical" evidence="1">
    <location>
        <begin position="16"/>
        <end position="36"/>
    </location>
</feature>
<accession>A0ABQ7T9A5</accession>
<dbReference type="InterPro" id="IPR014830">
    <property type="entry name" value="Glycolipid_transfer_prot_dom"/>
</dbReference>
<name>A0ABQ7T9A5_PHRPL</name>
<feature type="domain" description="Glycolipid transfer protein" evidence="2">
    <location>
        <begin position="41"/>
        <end position="178"/>
    </location>
</feature>
<dbReference type="Pfam" id="PF08718">
    <property type="entry name" value="GLTP"/>
    <property type="match status" value="1"/>
</dbReference>